<proteinExistence type="predicted"/>
<protein>
    <submittedName>
        <fullName evidence="2">Uncharacterized protein</fullName>
    </submittedName>
</protein>
<organism evidence="2 3">
    <name type="scientific">Clitoria ternatea</name>
    <name type="common">Butterfly pea</name>
    <dbReference type="NCBI Taxonomy" id="43366"/>
    <lineage>
        <taxon>Eukaryota</taxon>
        <taxon>Viridiplantae</taxon>
        <taxon>Streptophyta</taxon>
        <taxon>Embryophyta</taxon>
        <taxon>Tracheophyta</taxon>
        <taxon>Spermatophyta</taxon>
        <taxon>Magnoliopsida</taxon>
        <taxon>eudicotyledons</taxon>
        <taxon>Gunneridae</taxon>
        <taxon>Pentapetalae</taxon>
        <taxon>rosids</taxon>
        <taxon>fabids</taxon>
        <taxon>Fabales</taxon>
        <taxon>Fabaceae</taxon>
        <taxon>Papilionoideae</taxon>
        <taxon>50 kb inversion clade</taxon>
        <taxon>NPAAA clade</taxon>
        <taxon>indigoferoid/millettioid clade</taxon>
        <taxon>Phaseoleae</taxon>
        <taxon>Clitoria</taxon>
    </lineage>
</organism>
<keyword evidence="1" id="KW-0732">Signal</keyword>
<evidence type="ECO:0000313" key="2">
    <source>
        <dbReference type="EMBL" id="KAK7265108.1"/>
    </source>
</evidence>
<feature type="chain" id="PRO_5042999944" evidence="1">
    <location>
        <begin position="23"/>
        <end position="72"/>
    </location>
</feature>
<evidence type="ECO:0000313" key="3">
    <source>
        <dbReference type="Proteomes" id="UP001359559"/>
    </source>
</evidence>
<dbReference type="EMBL" id="JAYKXN010000008">
    <property type="protein sequence ID" value="KAK7265108.1"/>
    <property type="molecule type" value="Genomic_DNA"/>
</dbReference>
<dbReference type="Proteomes" id="UP001359559">
    <property type="component" value="Unassembled WGS sequence"/>
</dbReference>
<evidence type="ECO:0000256" key="1">
    <source>
        <dbReference type="SAM" id="SignalP"/>
    </source>
</evidence>
<reference evidence="2 3" key="1">
    <citation type="submission" date="2024-01" db="EMBL/GenBank/DDBJ databases">
        <title>The genomes of 5 underutilized Papilionoideae crops provide insights into root nodulation and disease resistance.</title>
        <authorList>
            <person name="Yuan L."/>
        </authorList>
    </citation>
    <scope>NUCLEOTIDE SEQUENCE [LARGE SCALE GENOMIC DNA]</scope>
    <source>
        <strain evidence="2">LY-2023</strain>
        <tissue evidence="2">Leaf</tissue>
    </source>
</reference>
<accession>A0AAN9EZ04</accession>
<gene>
    <name evidence="2" type="ORF">RJT34_32724</name>
</gene>
<name>A0AAN9EZ04_CLITE</name>
<dbReference type="AlphaFoldDB" id="A0AAN9EZ04"/>
<comment type="caution">
    <text evidence="2">The sequence shown here is derived from an EMBL/GenBank/DDBJ whole genome shotgun (WGS) entry which is preliminary data.</text>
</comment>
<feature type="signal peptide" evidence="1">
    <location>
        <begin position="1"/>
        <end position="22"/>
    </location>
</feature>
<keyword evidence="3" id="KW-1185">Reference proteome</keyword>
<sequence length="72" mass="8127">MNLNFILYQFLWFSIRFDSISGRVGGVQSSYDGSKVRRELSATTVGTINPIGDNGHYQPSGEAYYAHDRHID</sequence>